<gene>
    <name evidence="3" type="ORF">P5673_025988</name>
</gene>
<feature type="compositionally biased region" description="Polar residues" evidence="1">
    <location>
        <begin position="155"/>
        <end position="174"/>
    </location>
</feature>
<dbReference type="Gene3D" id="2.60.120.10">
    <property type="entry name" value="Jelly Rolls"/>
    <property type="match status" value="1"/>
</dbReference>
<comment type="caution">
    <text evidence="3">The sequence shown here is derived from an EMBL/GenBank/DDBJ whole genome shotgun (WGS) entry which is preliminary data.</text>
</comment>
<dbReference type="EMBL" id="JARQWQ010000083">
    <property type="protein sequence ID" value="KAK2552820.1"/>
    <property type="molecule type" value="Genomic_DNA"/>
</dbReference>
<proteinExistence type="predicted"/>
<dbReference type="GO" id="GO:0071532">
    <property type="term" value="F:ankyrin repeat binding"/>
    <property type="evidence" value="ECO:0007669"/>
    <property type="project" value="TreeGrafter"/>
</dbReference>
<dbReference type="GO" id="GO:0045746">
    <property type="term" value="P:negative regulation of Notch signaling pathway"/>
    <property type="evidence" value="ECO:0007669"/>
    <property type="project" value="TreeGrafter"/>
</dbReference>
<dbReference type="GO" id="GO:0005737">
    <property type="term" value="C:cytoplasm"/>
    <property type="evidence" value="ECO:0007669"/>
    <property type="project" value="TreeGrafter"/>
</dbReference>
<feature type="compositionally biased region" description="Polar residues" evidence="1">
    <location>
        <begin position="182"/>
        <end position="194"/>
    </location>
</feature>
<sequence length="280" mass="32661">MLYLQDGVSQSMRNDIESFDYTWLLELVSQLNWGKEVSNLLLVGMPDVVTPAHFDILENLYVQVYGRKRVILFSPDYFRSLYPYPVGHPHDRQSQVDFEEPDLDKFPRFAEIRGMEVALEPDEVLYIPNYWWHYIESESQSKTISVNFWFAPKNGTNNTEDSEKSPNTTTAESITETKLDESTNTNNLRESSAPSAEEQKRTDEGVAIVETEKEGTEKKEMKVDENTEDQEEDEQEKTLTPAQHLELLRETELALFKATFNHKKVKQILEELLFKRFDYV</sequence>
<dbReference type="SMART" id="SM00558">
    <property type="entry name" value="JmjC"/>
    <property type="match status" value="1"/>
</dbReference>
<dbReference type="SUPFAM" id="SSF51197">
    <property type="entry name" value="Clavaminate synthase-like"/>
    <property type="match status" value="1"/>
</dbReference>
<evidence type="ECO:0000259" key="2">
    <source>
        <dbReference type="PROSITE" id="PS51184"/>
    </source>
</evidence>
<reference evidence="3" key="1">
    <citation type="journal article" date="2023" name="G3 (Bethesda)">
        <title>Whole genome assembly and annotation of the endangered Caribbean coral Acropora cervicornis.</title>
        <authorList>
            <person name="Selwyn J.D."/>
            <person name="Vollmer S.V."/>
        </authorList>
    </citation>
    <scope>NUCLEOTIDE SEQUENCE</scope>
    <source>
        <strain evidence="3">K2</strain>
    </source>
</reference>
<dbReference type="InterPro" id="IPR041667">
    <property type="entry name" value="Cupin_8"/>
</dbReference>
<dbReference type="PROSITE" id="PS51184">
    <property type="entry name" value="JMJC"/>
    <property type="match status" value="1"/>
</dbReference>
<dbReference type="Pfam" id="PF13621">
    <property type="entry name" value="Cupin_8"/>
    <property type="match status" value="1"/>
</dbReference>
<feature type="compositionally biased region" description="Basic and acidic residues" evidence="1">
    <location>
        <begin position="197"/>
        <end position="225"/>
    </location>
</feature>
<protein>
    <submittedName>
        <fullName evidence="3">Hypoxia-inducible factor 1-alpha inhibitor</fullName>
    </submittedName>
</protein>
<dbReference type="InterPro" id="IPR003347">
    <property type="entry name" value="JmjC_dom"/>
</dbReference>
<organism evidence="3 4">
    <name type="scientific">Acropora cervicornis</name>
    <name type="common">Staghorn coral</name>
    <dbReference type="NCBI Taxonomy" id="6130"/>
    <lineage>
        <taxon>Eukaryota</taxon>
        <taxon>Metazoa</taxon>
        <taxon>Cnidaria</taxon>
        <taxon>Anthozoa</taxon>
        <taxon>Hexacorallia</taxon>
        <taxon>Scleractinia</taxon>
        <taxon>Astrocoeniina</taxon>
        <taxon>Acroporidae</taxon>
        <taxon>Acropora</taxon>
    </lineage>
</organism>
<reference evidence="3" key="2">
    <citation type="journal article" date="2023" name="Science">
        <title>Genomic signatures of disease resistance in endangered staghorn corals.</title>
        <authorList>
            <person name="Vollmer S.V."/>
            <person name="Selwyn J.D."/>
            <person name="Despard B.A."/>
            <person name="Roesel C.L."/>
        </authorList>
    </citation>
    <scope>NUCLEOTIDE SEQUENCE</scope>
    <source>
        <strain evidence="3">K2</strain>
    </source>
</reference>
<dbReference type="InterPro" id="IPR014710">
    <property type="entry name" value="RmlC-like_jellyroll"/>
</dbReference>
<dbReference type="GO" id="GO:0036139">
    <property type="term" value="F:peptidyl-histidine dioxygenase activity"/>
    <property type="evidence" value="ECO:0007669"/>
    <property type="project" value="TreeGrafter"/>
</dbReference>
<dbReference type="AlphaFoldDB" id="A0AAD9Q1W5"/>
<feature type="domain" description="JmjC" evidence="2">
    <location>
        <begin position="5"/>
        <end position="167"/>
    </location>
</feature>
<accession>A0AAD9Q1W5</accession>
<dbReference type="Proteomes" id="UP001249851">
    <property type="component" value="Unassembled WGS sequence"/>
</dbReference>
<feature type="compositionally biased region" description="Acidic residues" evidence="1">
    <location>
        <begin position="226"/>
        <end position="235"/>
    </location>
</feature>
<evidence type="ECO:0000313" key="3">
    <source>
        <dbReference type="EMBL" id="KAK2552820.1"/>
    </source>
</evidence>
<evidence type="ECO:0000313" key="4">
    <source>
        <dbReference type="Proteomes" id="UP001249851"/>
    </source>
</evidence>
<feature type="region of interest" description="Disordered" evidence="1">
    <location>
        <begin position="155"/>
        <end position="241"/>
    </location>
</feature>
<keyword evidence="4" id="KW-1185">Reference proteome</keyword>
<dbReference type="GO" id="GO:0036140">
    <property type="term" value="F:[protein]-asparagine 3-dioxygenase activity"/>
    <property type="evidence" value="ECO:0007669"/>
    <property type="project" value="TreeGrafter"/>
</dbReference>
<dbReference type="PANTHER" id="PTHR12461">
    <property type="entry name" value="HYPOXIA-INDUCIBLE FACTOR 1 ALPHA INHIBITOR-RELATED"/>
    <property type="match status" value="1"/>
</dbReference>
<dbReference type="PANTHER" id="PTHR12461:SF105">
    <property type="entry name" value="HYPOXIA-INDUCIBLE FACTOR 1-ALPHA INHIBITOR"/>
    <property type="match status" value="1"/>
</dbReference>
<evidence type="ECO:0000256" key="1">
    <source>
        <dbReference type="SAM" id="MobiDB-lite"/>
    </source>
</evidence>
<dbReference type="GO" id="GO:0005634">
    <property type="term" value="C:nucleus"/>
    <property type="evidence" value="ECO:0007669"/>
    <property type="project" value="TreeGrafter"/>
</dbReference>
<name>A0AAD9Q1W5_ACRCE</name>